<gene>
    <name evidence="2" type="ORF">POPTR_008G206500</name>
</gene>
<protein>
    <submittedName>
        <fullName evidence="2">Uncharacterized protein</fullName>
    </submittedName>
</protein>
<name>A0A2K1ZKT2_POPTR</name>
<evidence type="ECO:0000313" key="3">
    <source>
        <dbReference type="Proteomes" id="UP000006729"/>
    </source>
</evidence>
<dbReference type="AlphaFoldDB" id="A0A2K1ZKT2"/>
<evidence type="ECO:0000313" key="2">
    <source>
        <dbReference type="EMBL" id="PNT25890.1"/>
    </source>
</evidence>
<reference evidence="2 3" key="1">
    <citation type="journal article" date="2006" name="Science">
        <title>The genome of black cottonwood, Populus trichocarpa (Torr. &amp; Gray).</title>
        <authorList>
            <person name="Tuskan G.A."/>
            <person name="Difazio S."/>
            <person name="Jansson S."/>
            <person name="Bohlmann J."/>
            <person name="Grigoriev I."/>
            <person name="Hellsten U."/>
            <person name="Putnam N."/>
            <person name="Ralph S."/>
            <person name="Rombauts S."/>
            <person name="Salamov A."/>
            <person name="Schein J."/>
            <person name="Sterck L."/>
            <person name="Aerts A."/>
            <person name="Bhalerao R.R."/>
            <person name="Bhalerao R.P."/>
            <person name="Blaudez D."/>
            <person name="Boerjan W."/>
            <person name="Brun A."/>
            <person name="Brunner A."/>
            <person name="Busov V."/>
            <person name="Campbell M."/>
            <person name="Carlson J."/>
            <person name="Chalot M."/>
            <person name="Chapman J."/>
            <person name="Chen G.L."/>
            <person name="Cooper D."/>
            <person name="Coutinho P.M."/>
            <person name="Couturier J."/>
            <person name="Covert S."/>
            <person name="Cronk Q."/>
            <person name="Cunningham R."/>
            <person name="Davis J."/>
            <person name="Degroeve S."/>
            <person name="Dejardin A."/>
            <person name="Depamphilis C."/>
            <person name="Detter J."/>
            <person name="Dirks B."/>
            <person name="Dubchak I."/>
            <person name="Duplessis S."/>
            <person name="Ehlting J."/>
            <person name="Ellis B."/>
            <person name="Gendler K."/>
            <person name="Goodstein D."/>
            <person name="Gribskov M."/>
            <person name="Grimwood J."/>
            <person name="Groover A."/>
            <person name="Gunter L."/>
            <person name="Hamberger B."/>
            <person name="Heinze B."/>
            <person name="Helariutta Y."/>
            <person name="Henrissat B."/>
            <person name="Holligan D."/>
            <person name="Holt R."/>
            <person name="Huang W."/>
            <person name="Islam-Faridi N."/>
            <person name="Jones S."/>
            <person name="Jones-Rhoades M."/>
            <person name="Jorgensen R."/>
            <person name="Joshi C."/>
            <person name="Kangasjarvi J."/>
            <person name="Karlsson J."/>
            <person name="Kelleher C."/>
            <person name="Kirkpatrick R."/>
            <person name="Kirst M."/>
            <person name="Kohler A."/>
            <person name="Kalluri U."/>
            <person name="Larimer F."/>
            <person name="Leebens-Mack J."/>
            <person name="Leple J.C."/>
            <person name="Locascio P."/>
            <person name="Lou Y."/>
            <person name="Lucas S."/>
            <person name="Martin F."/>
            <person name="Montanini B."/>
            <person name="Napoli C."/>
            <person name="Nelson D.R."/>
            <person name="Nelson C."/>
            <person name="Nieminen K."/>
            <person name="Nilsson O."/>
            <person name="Pereda V."/>
            <person name="Peter G."/>
            <person name="Philippe R."/>
            <person name="Pilate G."/>
            <person name="Poliakov A."/>
            <person name="Razumovskaya J."/>
            <person name="Richardson P."/>
            <person name="Rinaldi C."/>
            <person name="Ritland K."/>
            <person name="Rouze P."/>
            <person name="Ryaboy D."/>
            <person name="Schmutz J."/>
            <person name="Schrader J."/>
            <person name="Segerman B."/>
            <person name="Shin H."/>
            <person name="Siddiqui A."/>
            <person name="Sterky F."/>
            <person name="Terry A."/>
            <person name="Tsai C.J."/>
            <person name="Uberbacher E."/>
            <person name="Unneberg P."/>
            <person name="Vahala J."/>
            <person name="Wall K."/>
            <person name="Wessler S."/>
            <person name="Yang G."/>
            <person name="Yin T."/>
            <person name="Douglas C."/>
            <person name="Marra M."/>
            <person name="Sandberg G."/>
            <person name="Van de Peer Y."/>
            <person name="Rokhsar D."/>
        </authorList>
    </citation>
    <scope>NUCLEOTIDE SEQUENCE [LARGE SCALE GENOMIC DNA]</scope>
    <source>
        <strain evidence="3">cv. Nisqually</strain>
    </source>
</reference>
<organism evidence="2 3">
    <name type="scientific">Populus trichocarpa</name>
    <name type="common">Western balsam poplar</name>
    <name type="synonym">Populus balsamifera subsp. trichocarpa</name>
    <dbReference type="NCBI Taxonomy" id="3694"/>
    <lineage>
        <taxon>Eukaryota</taxon>
        <taxon>Viridiplantae</taxon>
        <taxon>Streptophyta</taxon>
        <taxon>Embryophyta</taxon>
        <taxon>Tracheophyta</taxon>
        <taxon>Spermatophyta</taxon>
        <taxon>Magnoliopsida</taxon>
        <taxon>eudicotyledons</taxon>
        <taxon>Gunneridae</taxon>
        <taxon>Pentapetalae</taxon>
        <taxon>rosids</taxon>
        <taxon>fabids</taxon>
        <taxon>Malpighiales</taxon>
        <taxon>Salicaceae</taxon>
        <taxon>Saliceae</taxon>
        <taxon>Populus</taxon>
    </lineage>
</organism>
<accession>A0A2K1ZKT2</accession>
<sequence>MWTWDFEHQNSINNINVCKAYWATPLSVENGASCYLVLVSPYLSFPLDGNSQIHHSSEQVKLELREKKKKEEEEEARRNQVMLL</sequence>
<evidence type="ECO:0000256" key="1">
    <source>
        <dbReference type="SAM" id="MobiDB-lite"/>
    </source>
</evidence>
<dbReference type="InParanoid" id="A0A2K1ZKT2"/>
<dbReference type="EMBL" id="CM009297">
    <property type="protein sequence ID" value="PNT25890.1"/>
    <property type="molecule type" value="Genomic_DNA"/>
</dbReference>
<feature type="compositionally biased region" description="Basic and acidic residues" evidence="1">
    <location>
        <begin position="64"/>
        <end position="78"/>
    </location>
</feature>
<proteinExistence type="predicted"/>
<feature type="region of interest" description="Disordered" evidence="1">
    <location>
        <begin position="64"/>
        <end position="84"/>
    </location>
</feature>
<dbReference type="Proteomes" id="UP000006729">
    <property type="component" value="Chromosome 8"/>
</dbReference>
<keyword evidence="3" id="KW-1185">Reference proteome</keyword>